<proteinExistence type="predicted"/>
<comment type="caution">
    <text evidence="1">The sequence shown here is derived from an EMBL/GenBank/DDBJ whole genome shotgun (WGS) entry which is preliminary data.</text>
</comment>
<name>A0ACB7FM95_9ASCO</name>
<feature type="non-terminal residue" evidence="1">
    <location>
        <position position="1"/>
    </location>
</feature>
<dbReference type="EMBL" id="JAENJO010000006">
    <property type="protein sequence ID" value="KAG8202525.1"/>
    <property type="molecule type" value="Genomic_DNA"/>
</dbReference>
<accession>A0ACB7FM95</accession>
<protein>
    <submittedName>
        <fullName evidence="1">Uncharacterized protein</fullName>
    </submittedName>
</protein>
<keyword evidence="2" id="KW-1185">Reference proteome</keyword>
<reference evidence="1" key="1">
    <citation type="submission" date="2020-12" db="EMBL/GenBank/DDBJ databases">
        <title>Draft Genome of Candida africana.</title>
        <authorList>
            <person name="Ayanbimpe G.M."/>
            <person name="Enweani I.B."/>
            <person name="Aguiyi J.C."/>
            <person name="Nnadi U.P."/>
            <person name="Izam Y."/>
            <person name="Ubani A."/>
            <person name="Ngene A.C."/>
        </authorList>
    </citation>
    <scope>NUCLEOTIDE SEQUENCE</scope>
    <source>
        <strain evidence="1">CEC4854</strain>
    </source>
</reference>
<organism evidence="1 2">
    <name type="scientific">Candida africana</name>
    <dbReference type="NCBI Taxonomy" id="241526"/>
    <lineage>
        <taxon>Eukaryota</taxon>
        <taxon>Fungi</taxon>
        <taxon>Dikarya</taxon>
        <taxon>Ascomycota</taxon>
        <taxon>Saccharomycotina</taxon>
        <taxon>Pichiomycetes</taxon>
        <taxon>Debaryomycetaceae</taxon>
        <taxon>Candida/Lodderomyces clade</taxon>
        <taxon>Candida</taxon>
    </lineage>
</organism>
<sequence length="345" mass="38649">MMSSVRTITTTRLLSTTPIKATASSQTPRHLINIAQLTNDEFSSLINKAYQFKQLVKSDKPSIENHQKLLGKLVALLFTKRSTRTRISTEGAASFFGAQPMFLGKDDIQLGVNESMYDTTKVISSMTSCIFARVNKHQDILDLCQHSSVPIVNSLCDKYHPLQAIADLLTIKEQFGDNLKGLKLTWIGDANNVINDLSIACLKLGINVSISIPKDITFDQDVVEIAEKLAKEQNLTFEIVNDPIIALNNANIVVTDTWISMGEEEQKLAKLKQFQGYQITQEMCKLGKVNSNWKFMHCLPRHQEEVADDVFYSDNLVVFEEAENRLYAAMAVIDGFVINKGDLLK</sequence>
<evidence type="ECO:0000313" key="1">
    <source>
        <dbReference type="EMBL" id="KAG8202525.1"/>
    </source>
</evidence>
<evidence type="ECO:0000313" key="2">
    <source>
        <dbReference type="Proteomes" id="UP000742417"/>
    </source>
</evidence>
<dbReference type="Proteomes" id="UP000742417">
    <property type="component" value="Unassembled WGS sequence"/>
</dbReference>
<gene>
    <name evidence="1" type="ORF">GWM34_02682</name>
</gene>